<organism evidence="2 3">
    <name type="scientific">Panicum virgatum</name>
    <name type="common">Blackwell switchgrass</name>
    <dbReference type="NCBI Taxonomy" id="38727"/>
    <lineage>
        <taxon>Eukaryota</taxon>
        <taxon>Viridiplantae</taxon>
        <taxon>Streptophyta</taxon>
        <taxon>Embryophyta</taxon>
        <taxon>Tracheophyta</taxon>
        <taxon>Spermatophyta</taxon>
        <taxon>Magnoliopsida</taxon>
        <taxon>Liliopsida</taxon>
        <taxon>Poales</taxon>
        <taxon>Poaceae</taxon>
        <taxon>PACMAD clade</taxon>
        <taxon>Panicoideae</taxon>
        <taxon>Panicodae</taxon>
        <taxon>Paniceae</taxon>
        <taxon>Panicinae</taxon>
        <taxon>Panicum</taxon>
        <taxon>Panicum sect. Hiantes</taxon>
    </lineage>
</organism>
<dbReference type="AlphaFoldDB" id="A0A8T0S871"/>
<protein>
    <submittedName>
        <fullName evidence="2">Uncharacterized protein</fullName>
    </submittedName>
</protein>
<accession>A0A8T0S871</accession>
<name>A0A8T0S871_PANVG</name>
<feature type="compositionally biased region" description="Polar residues" evidence="1">
    <location>
        <begin position="37"/>
        <end position="50"/>
    </location>
</feature>
<reference evidence="2" key="1">
    <citation type="submission" date="2020-05" db="EMBL/GenBank/DDBJ databases">
        <title>WGS assembly of Panicum virgatum.</title>
        <authorList>
            <person name="Lovell J.T."/>
            <person name="Jenkins J."/>
            <person name="Shu S."/>
            <person name="Juenger T.E."/>
            <person name="Schmutz J."/>
        </authorList>
    </citation>
    <scope>NUCLEOTIDE SEQUENCE</scope>
    <source>
        <strain evidence="2">AP13</strain>
    </source>
</reference>
<gene>
    <name evidence="2" type="ORF">PVAP13_5NG644950</name>
</gene>
<dbReference type="EMBL" id="CM029046">
    <property type="protein sequence ID" value="KAG2594427.1"/>
    <property type="molecule type" value="Genomic_DNA"/>
</dbReference>
<feature type="region of interest" description="Disordered" evidence="1">
    <location>
        <begin position="29"/>
        <end position="50"/>
    </location>
</feature>
<dbReference type="Proteomes" id="UP000823388">
    <property type="component" value="Chromosome 5N"/>
</dbReference>
<comment type="caution">
    <text evidence="2">The sequence shown here is derived from an EMBL/GenBank/DDBJ whole genome shotgun (WGS) entry which is preliminary data.</text>
</comment>
<sequence length="50" mass="5430">MRPRKRGRPTGWLSPLLFGGLRRVWSPIQGAGPGSNGRISHSYSLGPSLD</sequence>
<evidence type="ECO:0000313" key="3">
    <source>
        <dbReference type="Proteomes" id="UP000823388"/>
    </source>
</evidence>
<keyword evidence="3" id="KW-1185">Reference proteome</keyword>
<evidence type="ECO:0000313" key="2">
    <source>
        <dbReference type="EMBL" id="KAG2594427.1"/>
    </source>
</evidence>
<evidence type="ECO:0000256" key="1">
    <source>
        <dbReference type="SAM" id="MobiDB-lite"/>
    </source>
</evidence>
<proteinExistence type="predicted"/>